<dbReference type="GO" id="GO:0010960">
    <property type="term" value="P:magnesium ion homeostasis"/>
    <property type="evidence" value="ECO:0007669"/>
    <property type="project" value="InterPro"/>
</dbReference>
<evidence type="ECO:0000259" key="5">
    <source>
        <dbReference type="Pfam" id="PF01595"/>
    </source>
</evidence>
<feature type="domain" description="CNNM transmembrane" evidence="5">
    <location>
        <begin position="6"/>
        <end position="170"/>
    </location>
</feature>
<feature type="transmembrane region" description="Helical" evidence="3">
    <location>
        <begin position="56"/>
        <end position="77"/>
    </location>
</feature>
<evidence type="ECO:0000313" key="6">
    <source>
        <dbReference type="EMBL" id="PSS12459.1"/>
    </source>
</evidence>
<dbReference type="EMBL" id="KZ679015">
    <property type="protein sequence ID" value="PSS12459.1"/>
    <property type="molecule type" value="Genomic_DNA"/>
</dbReference>
<evidence type="ECO:0000256" key="3">
    <source>
        <dbReference type="SAM" id="Phobius"/>
    </source>
</evidence>
<keyword evidence="4" id="KW-0732">Signal</keyword>
<dbReference type="GO" id="GO:0030026">
    <property type="term" value="P:intracellular manganese ion homeostasis"/>
    <property type="evidence" value="ECO:0007669"/>
    <property type="project" value="TreeGrafter"/>
</dbReference>
<dbReference type="GO" id="GO:0005737">
    <property type="term" value="C:cytoplasm"/>
    <property type="evidence" value="ECO:0007669"/>
    <property type="project" value="TreeGrafter"/>
</dbReference>
<keyword evidence="1" id="KW-0677">Repeat</keyword>
<dbReference type="SUPFAM" id="SSF54631">
    <property type="entry name" value="CBS-domain pair"/>
    <property type="match status" value="1"/>
</dbReference>
<gene>
    <name evidence="6" type="ORF">M430DRAFT_270244</name>
</gene>
<evidence type="ECO:0000313" key="7">
    <source>
        <dbReference type="Proteomes" id="UP000241818"/>
    </source>
</evidence>
<dbReference type="Pfam" id="PF01595">
    <property type="entry name" value="CNNM"/>
    <property type="match status" value="1"/>
</dbReference>
<dbReference type="Proteomes" id="UP000241818">
    <property type="component" value="Unassembled WGS sequence"/>
</dbReference>
<proteinExistence type="predicted"/>
<accession>A0A2T3AUW1</accession>
<dbReference type="STRING" id="857342.A0A2T3AUW1"/>
<dbReference type="PANTHER" id="PTHR12064:SF97">
    <property type="entry name" value="METAL TRANSPORTER CNNM-5"/>
    <property type="match status" value="1"/>
</dbReference>
<dbReference type="InterPro" id="IPR045095">
    <property type="entry name" value="ACDP"/>
</dbReference>
<keyword evidence="7" id="KW-1185">Reference proteome</keyword>
<protein>
    <recommendedName>
        <fullName evidence="5">CNNM transmembrane domain-containing protein</fullName>
    </recommendedName>
</protein>
<dbReference type="OrthoDB" id="5353557at2759"/>
<evidence type="ECO:0000256" key="4">
    <source>
        <dbReference type="SAM" id="SignalP"/>
    </source>
</evidence>
<feature type="compositionally biased region" description="Basic and acidic residues" evidence="2">
    <location>
        <begin position="655"/>
        <end position="666"/>
    </location>
</feature>
<feature type="chain" id="PRO_5015486901" description="CNNM transmembrane domain-containing protein" evidence="4">
    <location>
        <begin position="22"/>
        <end position="866"/>
    </location>
</feature>
<keyword evidence="3" id="KW-0812">Transmembrane</keyword>
<organism evidence="6 7">
    <name type="scientific">Amorphotheca resinae ATCC 22711</name>
    <dbReference type="NCBI Taxonomy" id="857342"/>
    <lineage>
        <taxon>Eukaryota</taxon>
        <taxon>Fungi</taxon>
        <taxon>Dikarya</taxon>
        <taxon>Ascomycota</taxon>
        <taxon>Pezizomycotina</taxon>
        <taxon>Leotiomycetes</taxon>
        <taxon>Helotiales</taxon>
        <taxon>Amorphothecaceae</taxon>
        <taxon>Amorphotheca</taxon>
    </lineage>
</organism>
<feature type="compositionally biased region" description="Polar residues" evidence="2">
    <location>
        <begin position="698"/>
        <end position="715"/>
    </location>
</feature>
<feature type="region of interest" description="Disordered" evidence="2">
    <location>
        <begin position="446"/>
        <end position="476"/>
    </location>
</feature>
<dbReference type="AlphaFoldDB" id="A0A2T3AUW1"/>
<keyword evidence="3" id="KW-0472">Membrane</keyword>
<dbReference type="PANTHER" id="PTHR12064">
    <property type="entry name" value="METAL TRANSPORTER CNNM"/>
    <property type="match status" value="1"/>
</dbReference>
<dbReference type="RefSeq" id="XP_024718457.1">
    <property type="nucleotide sequence ID" value="XM_024865501.1"/>
</dbReference>
<name>A0A2T3AUW1_AMORE</name>
<evidence type="ECO:0000256" key="2">
    <source>
        <dbReference type="SAM" id="MobiDB-lite"/>
    </source>
</evidence>
<feature type="compositionally biased region" description="Low complexity" evidence="2">
    <location>
        <begin position="667"/>
        <end position="681"/>
    </location>
</feature>
<dbReference type="Gene3D" id="3.10.580.10">
    <property type="entry name" value="CBS-domain"/>
    <property type="match status" value="1"/>
</dbReference>
<feature type="transmembrane region" description="Helical" evidence="3">
    <location>
        <begin position="115"/>
        <end position="139"/>
    </location>
</feature>
<evidence type="ECO:0000256" key="1">
    <source>
        <dbReference type="ARBA" id="ARBA00022737"/>
    </source>
</evidence>
<reference evidence="6 7" key="1">
    <citation type="journal article" date="2018" name="New Phytol.">
        <title>Comparative genomics and transcriptomics depict ericoid mycorrhizal fungi as versatile saprotrophs and plant mutualists.</title>
        <authorList>
            <person name="Martino E."/>
            <person name="Morin E."/>
            <person name="Grelet G.A."/>
            <person name="Kuo A."/>
            <person name="Kohler A."/>
            <person name="Daghino S."/>
            <person name="Barry K.W."/>
            <person name="Cichocki N."/>
            <person name="Clum A."/>
            <person name="Dockter R.B."/>
            <person name="Hainaut M."/>
            <person name="Kuo R.C."/>
            <person name="LaButti K."/>
            <person name="Lindahl B.D."/>
            <person name="Lindquist E.A."/>
            <person name="Lipzen A."/>
            <person name="Khouja H.R."/>
            <person name="Magnuson J."/>
            <person name="Murat C."/>
            <person name="Ohm R.A."/>
            <person name="Singer S.W."/>
            <person name="Spatafora J.W."/>
            <person name="Wang M."/>
            <person name="Veneault-Fourrey C."/>
            <person name="Henrissat B."/>
            <person name="Grigoriev I.V."/>
            <person name="Martin F.M."/>
            <person name="Perotto S."/>
        </authorList>
    </citation>
    <scope>NUCLEOTIDE SEQUENCE [LARGE SCALE GENOMIC DNA]</scope>
    <source>
        <strain evidence="6 7">ATCC 22711</strain>
    </source>
</reference>
<dbReference type="GeneID" id="36573582"/>
<keyword evidence="3" id="KW-1133">Transmembrane helix</keyword>
<feature type="signal peptide" evidence="4">
    <location>
        <begin position="1"/>
        <end position="21"/>
    </location>
</feature>
<feature type="transmembrane region" description="Helical" evidence="3">
    <location>
        <begin position="89"/>
        <end position="109"/>
    </location>
</feature>
<feature type="region of interest" description="Disordered" evidence="2">
    <location>
        <begin position="653"/>
        <end position="715"/>
    </location>
</feature>
<sequence>MATLGVVLLTLCSLLAGLTLALGGLDMTWLQLRSVTGTPKQRQQALVVARIKRHSTWMLCSFILCSVACGESLPFIIQSLWHGNQKWAPILFSTFSIALFAEILPQYLIPRHTIAWGYYCWPLIWASMWLTSILSYPLARFLDTVSRRKDEHSLFTNDEMAAIIKYHEQSERHGGMIGPDATRIMLGALSLDSRKIGGDITLIPEKHVKDEKDVEKADLVILQGMIVHWSAVKTISIDDPVDKAFISRIKRWSYSRIPVIGSTQSPEVQDGKSTTESSWKGKQVFGFLHVKNLLGLDISKNKVFVRDLPLYPLPIVHEDMPVYDLLNIFQLGMSRMAIVVPKPFNSLQANIQTSPKGSFNEFQAPRWTATEKMNAHILSRLKGLGLDGSTDWPTDFMGAAKSNIENPVCPKKDVVGIRCPKPVGIVTFEDVIDAILQKTSRDERDFFDRENIPPPTKSKKTGDYINPQHDNGQKEDGVPVYARKAQVSFQRSLPRTLRRRNVSTKVLPATGAMDGADELSIDSAGALAIILRRSRSSYEDSSYTENSQGGFHCSGESRSTVISLPKAEELASSSPCIVLDSPVRTSVKTPIRTPLKTPIKTPIKASARTVSLPSKRAVAIALPERLTPGLRQVSSGVRLPRIRRVTPFSRQHYSSYERMEQTEKQESISSVAPMSPAAVPARQSDPSTDINHPKVDTDSSVEPSRSLDNAGKSSGESSGVALSLVSWCPNGLVDVDKWNEGIYDSSAVDSSATLMVENHVSTPECEVQQDTDNIAPEPYGGFPPELLDVSNTGKENRTSKAVASTLPRMIGLRADVDSLVDRHDCVGPVREESFHDDRAMLPSQRRVINTSASMNMSGPRSSSLWF</sequence>
<dbReference type="InterPro" id="IPR002550">
    <property type="entry name" value="CNNM"/>
</dbReference>
<dbReference type="InterPro" id="IPR046342">
    <property type="entry name" value="CBS_dom_sf"/>
</dbReference>
<dbReference type="InParanoid" id="A0A2T3AUW1"/>